<name>A0ACB7YBH1_9ERIC</name>
<accession>A0ACB7YBH1</accession>
<reference evidence="1 2" key="1">
    <citation type="journal article" date="2021" name="Hortic Res">
        <title>High-quality reference genome and annotation aids understanding of berry development for evergreen blueberry (Vaccinium darrowii).</title>
        <authorList>
            <person name="Yu J."/>
            <person name="Hulse-Kemp A.M."/>
            <person name="Babiker E."/>
            <person name="Staton M."/>
        </authorList>
    </citation>
    <scope>NUCLEOTIDE SEQUENCE [LARGE SCALE GENOMIC DNA]</scope>
    <source>
        <strain evidence="2">cv. NJ 8807/NJ 8810</strain>
        <tissue evidence="1">Young leaf</tissue>
    </source>
</reference>
<evidence type="ECO:0000313" key="2">
    <source>
        <dbReference type="Proteomes" id="UP000828048"/>
    </source>
</evidence>
<comment type="caution">
    <text evidence="1">The sequence shown here is derived from an EMBL/GenBank/DDBJ whole genome shotgun (WGS) entry which is preliminary data.</text>
</comment>
<gene>
    <name evidence="1" type="ORF">Vadar_000709</name>
</gene>
<proteinExistence type="predicted"/>
<organism evidence="1 2">
    <name type="scientific">Vaccinium darrowii</name>
    <dbReference type="NCBI Taxonomy" id="229202"/>
    <lineage>
        <taxon>Eukaryota</taxon>
        <taxon>Viridiplantae</taxon>
        <taxon>Streptophyta</taxon>
        <taxon>Embryophyta</taxon>
        <taxon>Tracheophyta</taxon>
        <taxon>Spermatophyta</taxon>
        <taxon>Magnoliopsida</taxon>
        <taxon>eudicotyledons</taxon>
        <taxon>Gunneridae</taxon>
        <taxon>Pentapetalae</taxon>
        <taxon>asterids</taxon>
        <taxon>Ericales</taxon>
        <taxon>Ericaceae</taxon>
        <taxon>Vaccinioideae</taxon>
        <taxon>Vaccinieae</taxon>
        <taxon>Vaccinium</taxon>
    </lineage>
</organism>
<dbReference type="Proteomes" id="UP000828048">
    <property type="component" value="Chromosome 8"/>
</dbReference>
<sequence>MQEAVDVIPSKITDAMNQLLTRSVTDSEIHAALMEMEPTKAPGVDGMTALFYQTYWSTVGADLVAAIKSFFSLIAFAA</sequence>
<evidence type="ECO:0000313" key="1">
    <source>
        <dbReference type="EMBL" id="KAH7850637.1"/>
    </source>
</evidence>
<keyword evidence="2" id="KW-1185">Reference proteome</keyword>
<protein>
    <submittedName>
        <fullName evidence="1">Uncharacterized protein</fullName>
    </submittedName>
</protein>
<dbReference type="EMBL" id="CM037158">
    <property type="protein sequence ID" value="KAH7850637.1"/>
    <property type="molecule type" value="Genomic_DNA"/>
</dbReference>